<feature type="transmembrane region" description="Helical" evidence="1">
    <location>
        <begin position="12"/>
        <end position="38"/>
    </location>
</feature>
<keyword evidence="1" id="KW-0472">Membrane</keyword>
<reference evidence="2" key="1">
    <citation type="journal article" date="2014" name="Int. J. Syst. Evol. Microbiol.">
        <title>Complete genome sequence of Corynebacterium casei LMG S-19264T (=DSM 44701T), isolated from a smear-ripened cheese.</title>
        <authorList>
            <consortium name="US DOE Joint Genome Institute (JGI-PGF)"/>
            <person name="Walter F."/>
            <person name="Albersmeier A."/>
            <person name="Kalinowski J."/>
            <person name="Ruckert C."/>
        </authorList>
    </citation>
    <scope>NUCLEOTIDE SEQUENCE</scope>
    <source>
        <strain evidence="2">CGMCC 1.15371</strain>
    </source>
</reference>
<evidence type="ECO:0000313" key="2">
    <source>
        <dbReference type="EMBL" id="GGE35913.1"/>
    </source>
</evidence>
<dbReference type="Proteomes" id="UP000628775">
    <property type="component" value="Unassembled WGS sequence"/>
</dbReference>
<dbReference type="EMBL" id="BMIR01000004">
    <property type="protein sequence ID" value="GGE35913.1"/>
    <property type="molecule type" value="Genomic_DNA"/>
</dbReference>
<reference evidence="2" key="2">
    <citation type="submission" date="2020-09" db="EMBL/GenBank/DDBJ databases">
        <authorList>
            <person name="Sun Q."/>
            <person name="Zhou Y."/>
        </authorList>
    </citation>
    <scope>NUCLEOTIDE SEQUENCE</scope>
    <source>
        <strain evidence="2">CGMCC 1.15371</strain>
    </source>
</reference>
<dbReference type="AlphaFoldDB" id="A0A8J2VQX8"/>
<gene>
    <name evidence="2" type="ORF">GCM10011391_13380</name>
</gene>
<accession>A0A8J2VQX8</accession>
<keyword evidence="1" id="KW-0812">Transmembrane</keyword>
<keyword evidence="1" id="KW-1133">Transmembrane helix</keyword>
<name>A0A8J2VQX8_9BACL</name>
<evidence type="ECO:0000313" key="3">
    <source>
        <dbReference type="Proteomes" id="UP000628775"/>
    </source>
</evidence>
<proteinExistence type="predicted"/>
<sequence>MEGITREFEHGNVFFTLIIVAYWVLIFALIISVGVMLLSLTKKGDERKSYIKVKTMANAFAVNW</sequence>
<organism evidence="2 3">
    <name type="scientific">Pullulanibacillus camelliae</name>
    <dbReference type="NCBI Taxonomy" id="1707096"/>
    <lineage>
        <taxon>Bacteria</taxon>
        <taxon>Bacillati</taxon>
        <taxon>Bacillota</taxon>
        <taxon>Bacilli</taxon>
        <taxon>Bacillales</taxon>
        <taxon>Sporolactobacillaceae</taxon>
        <taxon>Pullulanibacillus</taxon>
    </lineage>
</organism>
<comment type="caution">
    <text evidence="2">The sequence shown here is derived from an EMBL/GenBank/DDBJ whole genome shotgun (WGS) entry which is preliminary data.</text>
</comment>
<evidence type="ECO:0000256" key="1">
    <source>
        <dbReference type="SAM" id="Phobius"/>
    </source>
</evidence>
<keyword evidence="3" id="KW-1185">Reference proteome</keyword>
<protein>
    <submittedName>
        <fullName evidence="2">Uncharacterized protein</fullName>
    </submittedName>
</protein>